<dbReference type="Proteomes" id="UP000324897">
    <property type="component" value="Unassembled WGS sequence"/>
</dbReference>
<feature type="repeat" description="PPR" evidence="4">
    <location>
        <begin position="182"/>
        <end position="216"/>
    </location>
</feature>
<dbReference type="SUPFAM" id="SSF48452">
    <property type="entry name" value="TPR-like"/>
    <property type="match status" value="1"/>
</dbReference>
<organism evidence="5 6">
    <name type="scientific">Eragrostis curvula</name>
    <name type="common">weeping love grass</name>
    <dbReference type="NCBI Taxonomy" id="38414"/>
    <lineage>
        <taxon>Eukaryota</taxon>
        <taxon>Viridiplantae</taxon>
        <taxon>Streptophyta</taxon>
        <taxon>Embryophyta</taxon>
        <taxon>Tracheophyta</taxon>
        <taxon>Spermatophyta</taxon>
        <taxon>Magnoliopsida</taxon>
        <taxon>Liliopsida</taxon>
        <taxon>Poales</taxon>
        <taxon>Poaceae</taxon>
        <taxon>PACMAD clade</taxon>
        <taxon>Chloridoideae</taxon>
        <taxon>Eragrostideae</taxon>
        <taxon>Eragrostidinae</taxon>
        <taxon>Eragrostis</taxon>
    </lineage>
</organism>
<dbReference type="AlphaFoldDB" id="A0A5J9TSU4"/>
<dbReference type="Pfam" id="PF01535">
    <property type="entry name" value="PPR"/>
    <property type="match status" value="1"/>
</dbReference>
<feature type="repeat" description="PPR" evidence="4">
    <location>
        <begin position="430"/>
        <end position="464"/>
    </location>
</feature>
<keyword evidence="2" id="KW-0677">Repeat</keyword>
<dbReference type="Gramene" id="TVU14297">
    <property type="protein sequence ID" value="TVU14297"/>
    <property type="gene ID" value="EJB05_37758"/>
</dbReference>
<comment type="similarity">
    <text evidence="1">Belongs to the PPR family. P subfamily.</text>
</comment>
<feature type="repeat" description="PPR" evidence="4">
    <location>
        <begin position="253"/>
        <end position="287"/>
    </location>
</feature>
<feature type="repeat" description="PPR" evidence="4">
    <location>
        <begin position="359"/>
        <end position="393"/>
    </location>
</feature>
<dbReference type="PROSITE" id="PS51375">
    <property type="entry name" value="PPR"/>
    <property type="match status" value="10"/>
</dbReference>
<dbReference type="InterPro" id="IPR011990">
    <property type="entry name" value="TPR-like_helical_dom_sf"/>
</dbReference>
<feature type="repeat" description="PPR" evidence="4">
    <location>
        <begin position="289"/>
        <end position="323"/>
    </location>
</feature>
<dbReference type="EMBL" id="RWGY01000031">
    <property type="protein sequence ID" value="TVU14297.1"/>
    <property type="molecule type" value="Genomic_DNA"/>
</dbReference>
<evidence type="ECO:0000256" key="1">
    <source>
        <dbReference type="ARBA" id="ARBA00007626"/>
    </source>
</evidence>
<dbReference type="NCBIfam" id="TIGR00756">
    <property type="entry name" value="PPR"/>
    <property type="match status" value="10"/>
</dbReference>
<dbReference type="OrthoDB" id="185373at2759"/>
<dbReference type="Pfam" id="PF12854">
    <property type="entry name" value="PPR_1"/>
    <property type="match status" value="1"/>
</dbReference>
<dbReference type="PANTHER" id="PTHR47447">
    <property type="entry name" value="OS03G0856100 PROTEIN"/>
    <property type="match status" value="1"/>
</dbReference>
<feature type="repeat" description="PPR" evidence="4">
    <location>
        <begin position="111"/>
        <end position="146"/>
    </location>
</feature>
<evidence type="ECO:0000256" key="4">
    <source>
        <dbReference type="PROSITE-ProRule" id="PRU00708"/>
    </source>
</evidence>
<dbReference type="Gene3D" id="1.25.40.10">
    <property type="entry name" value="Tetratricopeptide repeat domain"/>
    <property type="match status" value="5"/>
</dbReference>
<evidence type="ECO:0000313" key="5">
    <source>
        <dbReference type="EMBL" id="TVU14297.1"/>
    </source>
</evidence>
<feature type="repeat" description="PPR" evidence="4">
    <location>
        <begin position="218"/>
        <end position="252"/>
    </location>
</feature>
<gene>
    <name evidence="5" type="ORF">EJB05_37758</name>
</gene>
<dbReference type="InterPro" id="IPR002885">
    <property type="entry name" value="PPR_rpt"/>
</dbReference>
<name>A0A5J9TSU4_9POAL</name>
<comment type="caution">
    <text evidence="5">The sequence shown here is derived from an EMBL/GenBank/DDBJ whole genome shotgun (WGS) entry which is preliminary data.</text>
</comment>
<dbReference type="PANTHER" id="PTHR47447:SF28">
    <property type="entry name" value="PENTACOTRIPEPTIDE-REPEAT REGION OF PRORP DOMAIN-CONTAINING PROTEIN"/>
    <property type="match status" value="1"/>
</dbReference>
<dbReference type="Pfam" id="PF13041">
    <property type="entry name" value="PPR_2"/>
    <property type="match status" value="4"/>
</dbReference>
<keyword evidence="6" id="KW-1185">Reference proteome</keyword>
<feature type="repeat" description="PPR" evidence="4">
    <location>
        <begin position="394"/>
        <end position="429"/>
    </location>
</feature>
<feature type="non-terminal residue" evidence="5">
    <location>
        <position position="1"/>
    </location>
</feature>
<evidence type="ECO:0000256" key="3">
    <source>
        <dbReference type="ARBA" id="ARBA00022946"/>
    </source>
</evidence>
<keyword evidence="3" id="KW-0809">Transit peptide</keyword>
<feature type="repeat" description="PPR" evidence="4">
    <location>
        <begin position="324"/>
        <end position="358"/>
    </location>
</feature>
<evidence type="ECO:0000313" key="6">
    <source>
        <dbReference type="Proteomes" id="UP000324897"/>
    </source>
</evidence>
<accession>A0A5J9TSU4</accession>
<sequence>MLIRHHAPRGLRLPRRLRLRCLLHSYNTNAHPPLRPSPPSPPQPRLHAAEVWIAKGLAAAALLRPNCLRSFRGLAPSPLAAAAALRFTPCADSALRVFDALHSPPMSVPPSEESYRHVIALLCRAGRHDDALKLFDQMTDQSGCIPDAGFLSFVAGSCAGAGLLDGAAALLSKASRYGCRIEPYTYNRLMNSFISHGRAQDAVSLFESWIQDGVYTPDVWSFNVVIKGVCRVGDVQKALELVERMDEFGCSPDTVTHNILVDGLCRAKEVNKGREVLRRLQRDGVCIPNVVTYTSVISGYCKAGKMKDAIAVYNDMIDYGTAPNAVTYNVLINGYGKDGDMDSAERMYQQMMLRRCPPDVVTFSSLIDGYCRCGQLESAMRIWKEMAQFHIQPNVYTFSIIIHSLCRQNRSEEALGLLRELNMRADITPRAFIYNPVIHILCKGGKLEEANLVLKDMEEKGCHPDKYTYTILIVGHCMKGRIPEAVSLFHKMVETGCYPDNLTVNSFISCLLKAGMPNEVDHIMHMASGRASSFQKVSSHMSQNQDISVAVIQLKGAQMRCGILRRPGGAIPPRRQGDTTAQDVHAATRGRRDSYYWFSFTIFDHKLALRSKYSTTIYNENYIVIEHVLWPAGEDLYCGGGLALKKAVSQAKKQRRIQLVGVVQKSQYNENSGRWNIVKYFWQAKLSSISACVLISQEVARGIAGEPFRLNLWD</sequence>
<proteinExistence type="inferred from homology"/>
<evidence type="ECO:0000256" key="2">
    <source>
        <dbReference type="ARBA" id="ARBA00022737"/>
    </source>
</evidence>
<evidence type="ECO:0008006" key="7">
    <source>
        <dbReference type="Google" id="ProtNLM"/>
    </source>
</evidence>
<reference evidence="5 6" key="1">
    <citation type="journal article" date="2019" name="Sci. Rep.">
        <title>A high-quality genome of Eragrostis curvula grass provides insights into Poaceae evolution and supports new strategies to enhance forage quality.</title>
        <authorList>
            <person name="Carballo J."/>
            <person name="Santos B.A.C.M."/>
            <person name="Zappacosta D."/>
            <person name="Garbus I."/>
            <person name="Selva J.P."/>
            <person name="Gallo C.A."/>
            <person name="Diaz A."/>
            <person name="Albertini E."/>
            <person name="Caccamo M."/>
            <person name="Echenique V."/>
        </authorList>
    </citation>
    <scope>NUCLEOTIDE SEQUENCE [LARGE SCALE GENOMIC DNA]</scope>
    <source>
        <strain evidence="6">cv. Victoria</strain>
        <tissue evidence="5">Leaf</tissue>
    </source>
</reference>
<protein>
    <recommendedName>
        <fullName evidence="7">Pentatricopeptide repeat-containing protein</fullName>
    </recommendedName>
</protein>
<feature type="repeat" description="PPR" evidence="4">
    <location>
        <begin position="465"/>
        <end position="499"/>
    </location>
</feature>